<gene>
    <name evidence="3" type="ORF">CBF27_11020</name>
</gene>
<dbReference type="Proteomes" id="UP000286773">
    <property type="component" value="Unassembled WGS sequence"/>
</dbReference>
<dbReference type="GO" id="GO:0004462">
    <property type="term" value="F:lactoylglutathione lyase activity"/>
    <property type="evidence" value="ECO:0007669"/>
    <property type="project" value="InterPro"/>
</dbReference>
<evidence type="ECO:0000313" key="4">
    <source>
        <dbReference type="Proteomes" id="UP000286773"/>
    </source>
</evidence>
<dbReference type="EMBL" id="NGKC01000013">
    <property type="protein sequence ID" value="RSU10269.1"/>
    <property type="molecule type" value="Genomic_DNA"/>
</dbReference>
<dbReference type="OrthoDB" id="9792626at2"/>
<sequence>MYWDKPHKFWDIRDDGTIAGVTEQLDVEGVLNAADDTRDDLPPGTILGHVHLSVSDLAYTRQFYTTILGLDLKYQFGRQADFYAAGLYHHQIAANTWQRPQLPKLSTVKRGLAGFTIEMSDEAFNQLLGRLKTMDTPFKELSPTSIRLTDPNGIPVRVSI</sequence>
<proteinExistence type="predicted"/>
<dbReference type="InterPro" id="IPR029068">
    <property type="entry name" value="Glyas_Bleomycin-R_OHBP_Dase"/>
</dbReference>
<evidence type="ECO:0000259" key="2">
    <source>
        <dbReference type="PROSITE" id="PS51819"/>
    </source>
</evidence>
<dbReference type="InterPro" id="IPR018146">
    <property type="entry name" value="Glyoxalase_1_CS"/>
</dbReference>
<dbReference type="AlphaFoldDB" id="A0A430AQ75"/>
<dbReference type="PROSITE" id="PS51819">
    <property type="entry name" value="VOC"/>
    <property type="match status" value="1"/>
</dbReference>
<dbReference type="Pfam" id="PF00903">
    <property type="entry name" value="Glyoxalase"/>
    <property type="match status" value="1"/>
</dbReference>
<dbReference type="InterPro" id="IPR004360">
    <property type="entry name" value="Glyas_Fos-R_dOase_dom"/>
</dbReference>
<evidence type="ECO:0000256" key="1">
    <source>
        <dbReference type="ARBA" id="ARBA00022723"/>
    </source>
</evidence>
<comment type="caution">
    <text evidence="3">The sequence shown here is derived from an EMBL/GenBank/DDBJ whole genome shotgun (WGS) entry which is preliminary data.</text>
</comment>
<evidence type="ECO:0000313" key="3">
    <source>
        <dbReference type="EMBL" id="RSU10269.1"/>
    </source>
</evidence>
<dbReference type="PANTHER" id="PTHR43279:SF1">
    <property type="entry name" value="CATECHOL-2,3-DIOXYGENASE"/>
    <property type="match status" value="1"/>
</dbReference>
<dbReference type="Gene3D" id="3.10.180.10">
    <property type="entry name" value="2,3-Dihydroxybiphenyl 1,2-Dioxygenase, domain 1"/>
    <property type="match status" value="1"/>
</dbReference>
<reference evidence="3 4" key="1">
    <citation type="submission" date="2017-05" db="EMBL/GenBank/DDBJ databases">
        <title>Vagococcus spp. assemblies.</title>
        <authorList>
            <person name="Gulvik C.A."/>
        </authorList>
    </citation>
    <scope>NUCLEOTIDE SEQUENCE [LARGE SCALE GENOMIC DNA]</scope>
    <source>
        <strain evidence="3 4">LMG 24798</strain>
    </source>
</reference>
<dbReference type="PANTHER" id="PTHR43279">
    <property type="entry name" value="CATECHOL-2,3-DIOXYGENASE"/>
    <property type="match status" value="1"/>
</dbReference>
<keyword evidence="4" id="KW-1185">Reference proteome</keyword>
<dbReference type="GO" id="GO:0046872">
    <property type="term" value="F:metal ion binding"/>
    <property type="evidence" value="ECO:0007669"/>
    <property type="project" value="UniProtKB-KW"/>
</dbReference>
<dbReference type="PROSITE" id="PS00934">
    <property type="entry name" value="GLYOXALASE_I_1"/>
    <property type="match status" value="1"/>
</dbReference>
<accession>A0A430AQ75</accession>
<keyword evidence="1" id="KW-0479">Metal-binding</keyword>
<protein>
    <recommendedName>
        <fullName evidence="2">VOC domain-containing protein</fullName>
    </recommendedName>
</protein>
<dbReference type="InterPro" id="IPR037523">
    <property type="entry name" value="VOC_core"/>
</dbReference>
<name>A0A430AQ75_9ENTE</name>
<organism evidence="3 4">
    <name type="scientific">Vagococcus acidifermentans</name>
    <dbReference type="NCBI Taxonomy" id="564710"/>
    <lineage>
        <taxon>Bacteria</taxon>
        <taxon>Bacillati</taxon>
        <taxon>Bacillota</taxon>
        <taxon>Bacilli</taxon>
        <taxon>Lactobacillales</taxon>
        <taxon>Enterococcaceae</taxon>
        <taxon>Vagococcus</taxon>
    </lineage>
</organism>
<dbReference type="SUPFAM" id="SSF54593">
    <property type="entry name" value="Glyoxalase/Bleomycin resistance protein/Dihydroxybiphenyl dioxygenase"/>
    <property type="match status" value="1"/>
</dbReference>
<feature type="domain" description="VOC" evidence="2">
    <location>
        <begin position="46"/>
        <end position="160"/>
    </location>
</feature>